<evidence type="ECO:0000259" key="12">
    <source>
        <dbReference type="PROSITE" id="PS50262"/>
    </source>
</evidence>
<accession>A0AA88XPY4</accession>
<evidence type="ECO:0000256" key="1">
    <source>
        <dbReference type="ARBA" id="ARBA00004651"/>
    </source>
</evidence>
<evidence type="ECO:0000313" key="14">
    <source>
        <dbReference type="Proteomes" id="UP001186944"/>
    </source>
</evidence>
<dbReference type="PRINTS" id="PR00237">
    <property type="entry name" value="GPCRRHODOPSN"/>
</dbReference>
<dbReference type="InterPro" id="IPR000276">
    <property type="entry name" value="GPCR_Rhodpsn"/>
</dbReference>
<dbReference type="Gene3D" id="1.20.1070.10">
    <property type="entry name" value="Rhodopsin 7-helix transmembrane proteins"/>
    <property type="match status" value="1"/>
</dbReference>
<dbReference type="GO" id="GO:0004930">
    <property type="term" value="F:G protein-coupled receptor activity"/>
    <property type="evidence" value="ECO:0007669"/>
    <property type="project" value="UniProtKB-KW"/>
</dbReference>
<evidence type="ECO:0000256" key="10">
    <source>
        <dbReference type="RuleBase" id="RU000688"/>
    </source>
</evidence>
<evidence type="ECO:0000256" key="3">
    <source>
        <dbReference type="ARBA" id="ARBA00022692"/>
    </source>
</evidence>
<dbReference type="InterPro" id="IPR017452">
    <property type="entry name" value="GPCR_Rhodpsn_7TM"/>
</dbReference>
<dbReference type="InterPro" id="IPR008365">
    <property type="entry name" value="Prostanoid_rcpt"/>
</dbReference>
<sequence>MSLLYLNATIISDVDPFNASGLNETTDMFLATPSNSLIIVMFATGCFGNLLALYVLCRTSKKHKWKTFNKLVGLLAIFDFSGILAITPVTLLVYSNELKWVGGQHLCDYYSFFMIFSGLITVLTVGLMSLDRFMAVCLPYFYKVNIKPKIVNIIMIAIFLCAFLIAVLPIAHFGSNVIHEPGSWCFFDFHGVSILQRLYSYSYAFIGMFIISLTTILNIILIIYLGRERKRKDNEQRKSSVNSISNRIRKQNDIYFMVFLSGILLVFGICWTPFMIGLVVRALSSLERFGQDPSWSPLVTVSQIAVLKNALMQGCRLV</sequence>
<keyword evidence="8" id="KW-0325">Glycoprotein</keyword>
<keyword evidence="3 10" id="KW-0812">Transmembrane</keyword>
<evidence type="ECO:0000256" key="5">
    <source>
        <dbReference type="ARBA" id="ARBA00023040"/>
    </source>
</evidence>
<evidence type="ECO:0000256" key="4">
    <source>
        <dbReference type="ARBA" id="ARBA00022989"/>
    </source>
</evidence>
<keyword evidence="9 10" id="KW-0807">Transducer</keyword>
<dbReference type="GO" id="GO:0005886">
    <property type="term" value="C:plasma membrane"/>
    <property type="evidence" value="ECO:0007669"/>
    <property type="project" value="UniProtKB-SubCell"/>
</dbReference>
<keyword evidence="4 11" id="KW-1133">Transmembrane helix</keyword>
<organism evidence="13 14">
    <name type="scientific">Pinctada imbricata</name>
    <name type="common">Atlantic pearl-oyster</name>
    <name type="synonym">Pinctada martensii</name>
    <dbReference type="NCBI Taxonomy" id="66713"/>
    <lineage>
        <taxon>Eukaryota</taxon>
        <taxon>Metazoa</taxon>
        <taxon>Spiralia</taxon>
        <taxon>Lophotrochozoa</taxon>
        <taxon>Mollusca</taxon>
        <taxon>Bivalvia</taxon>
        <taxon>Autobranchia</taxon>
        <taxon>Pteriomorphia</taxon>
        <taxon>Pterioida</taxon>
        <taxon>Pterioidea</taxon>
        <taxon>Pteriidae</taxon>
        <taxon>Pinctada</taxon>
    </lineage>
</organism>
<comment type="subcellular location">
    <subcellularLocation>
        <location evidence="1">Cell membrane</location>
        <topology evidence="1">Multi-pass membrane protein</topology>
    </subcellularLocation>
</comment>
<feature type="transmembrane region" description="Helical" evidence="11">
    <location>
        <begin position="109"/>
        <end position="130"/>
    </location>
</feature>
<dbReference type="PANTHER" id="PTHR11866">
    <property type="entry name" value="G-PROTEIN COUPLED RECEPTOR FAMILY 1 MEMBER"/>
    <property type="match status" value="1"/>
</dbReference>
<reference evidence="13" key="1">
    <citation type="submission" date="2019-08" db="EMBL/GenBank/DDBJ databases">
        <title>The improved chromosome-level genome for the pearl oyster Pinctada fucata martensii using PacBio sequencing and Hi-C.</title>
        <authorList>
            <person name="Zheng Z."/>
        </authorList>
    </citation>
    <scope>NUCLEOTIDE SEQUENCE</scope>
    <source>
        <strain evidence="13">ZZ-2019</strain>
        <tissue evidence="13">Adductor muscle</tissue>
    </source>
</reference>
<gene>
    <name evidence="13" type="ORF">FSP39_004650</name>
</gene>
<dbReference type="AlphaFoldDB" id="A0AA88XPY4"/>
<dbReference type="EMBL" id="VSWD01000010">
    <property type="protein sequence ID" value="KAK3089564.1"/>
    <property type="molecule type" value="Genomic_DNA"/>
</dbReference>
<evidence type="ECO:0000256" key="2">
    <source>
        <dbReference type="ARBA" id="ARBA00022475"/>
    </source>
</evidence>
<keyword evidence="7 10" id="KW-0675">Receptor</keyword>
<keyword evidence="14" id="KW-1185">Reference proteome</keyword>
<dbReference type="PANTHER" id="PTHR11866:SF16">
    <property type="entry name" value="PROSTAGLANDIN E2 RECEPTOR EP4 SUBTYPE-LIKE PROTEIN"/>
    <property type="match status" value="1"/>
</dbReference>
<evidence type="ECO:0000256" key="8">
    <source>
        <dbReference type="ARBA" id="ARBA00023180"/>
    </source>
</evidence>
<dbReference type="GO" id="GO:0007204">
    <property type="term" value="P:positive regulation of cytosolic calcium ion concentration"/>
    <property type="evidence" value="ECO:0007669"/>
    <property type="project" value="TreeGrafter"/>
</dbReference>
<comment type="similarity">
    <text evidence="10">Belongs to the G-protein coupled receptor 1 family.</text>
</comment>
<feature type="transmembrane region" description="Helical" evidence="11">
    <location>
        <begin position="37"/>
        <end position="56"/>
    </location>
</feature>
<evidence type="ECO:0000256" key="7">
    <source>
        <dbReference type="ARBA" id="ARBA00023170"/>
    </source>
</evidence>
<feature type="transmembrane region" description="Helical" evidence="11">
    <location>
        <begin position="201"/>
        <end position="225"/>
    </location>
</feature>
<evidence type="ECO:0000256" key="6">
    <source>
        <dbReference type="ARBA" id="ARBA00023136"/>
    </source>
</evidence>
<feature type="transmembrane region" description="Helical" evidence="11">
    <location>
        <begin position="254"/>
        <end position="274"/>
    </location>
</feature>
<keyword evidence="6 11" id="KW-0472">Membrane</keyword>
<dbReference type="PRINTS" id="PR01788">
    <property type="entry name" value="PROSTANOIDR"/>
</dbReference>
<proteinExistence type="inferred from homology"/>
<keyword evidence="2" id="KW-1003">Cell membrane</keyword>
<protein>
    <recommendedName>
        <fullName evidence="12">G-protein coupled receptors family 1 profile domain-containing protein</fullName>
    </recommendedName>
</protein>
<dbReference type="CDD" id="cd14981">
    <property type="entry name" value="7tmA_Prostanoid_R"/>
    <property type="match status" value="1"/>
</dbReference>
<evidence type="ECO:0000313" key="13">
    <source>
        <dbReference type="EMBL" id="KAK3089564.1"/>
    </source>
</evidence>
<keyword evidence="5 10" id="KW-0297">G-protein coupled receptor</keyword>
<feature type="domain" description="G-protein coupled receptors family 1 profile" evidence="12">
    <location>
        <begin position="48"/>
        <end position="276"/>
    </location>
</feature>
<comment type="caution">
    <text evidence="13">The sequence shown here is derived from an EMBL/GenBank/DDBJ whole genome shotgun (WGS) entry which is preliminary data.</text>
</comment>
<dbReference type="PROSITE" id="PS50262">
    <property type="entry name" value="G_PROTEIN_RECEP_F1_2"/>
    <property type="match status" value="1"/>
</dbReference>
<dbReference type="Pfam" id="PF00001">
    <property type="entry name" value="7tm_1"/>
    <property type="match status" value="1"/>
</dbReference>
<feature type="transmembrane region" description="Helical" evidence="11">
    <location>
        <begin position="68"/>
        <end position="89"/>
    </location>
</feature>
<dbReference type="PROSITE" id="PS00237">
    <property type="entry name" value="G_PROTEIN_RECEP_F1_1"/>
    <property type="match status" value="1"/>
</dbReference>
<name>A0AA88XPY4_PINIB</name>
<evidence type="ECO:0000256" key="9">
    <source>
        <dbReference type="ARBA" id="ARBA00023224"/>
    </source>
</evidence>
<dbReference type="Proteomes" id="UP001186944">
    <property type="component" value="Unassembled WGS sequence"/>
</dbReference>
<dbReference type="GO" id="GO:0007189">
    <property type="term" value="P:adenylate cyclase-activating G protein-coupled receptor signaling pathway"/>
    <property type="evidence" value="ECO:0007669"/>
    <property type="project" value="TreeGrafter"/>
</dbReference>
<feature type="transmembrane region" description="Helical" evidence="11">
    <location>
        <begin position="150"/>
        <end position="171"/>
    </location>
</feature>
<evidence type="ECO:0000256" key="11">
    <source>
        <dbReference type="SAM" id="Phobius"/>
    </source>
</evidence>
<dbReference type="SUPFAM" id="SSF81321">
    <property type="entry name" value="Family A G protein-coupled receptor-like"/>
    <property type="match status" value="1"/>
</dbReference>